<evidence type="ECO:0000313" key="4">
    <source>
        <dbReference type="Proteomes" id="UP001055101"/>
    </source>
</evidence>
<evidence type="ECO:0000256" key="1">
    <source>
        <dbReference type="ARBA" id="ARBA00022603"/>
    </source>
</evidence>
<dbReference type="SUPFAM" id="SSF53335">
    <property type="entry name" value="S-adenosyl-L-methionine-dependent methyltransferases"/>
    <property type="match status" value="1"/>
</dbReference>
<dbReference type="InterPro" id="IPR002052">
    <property type="entry name" value="DNA_methylase_N6_adenine_CS"/>
</dbReference>
<name>A0ABQ4TNX6_9HYPH</name>
<dbReference type="EMBL" id="BPRA01000012">
    <property type="protein sequence ID" value="GJE56307.1"/>
    <property type="molecule type" value="Genomic_DNA"/>
</dbReference>
<dbReference type="InterPro" id="IPR029063">
    <property type="entry name" value="SAM-dependent_MTases_sf"/>
</dbReference>
<evidence type="ECO:0000313" key="3">
    <source>
        <dbReference type="EMBL" id="GJE56307.1"/>
    </source>
</evidence>
<reference evidence="3" key="2">
    <citation type="submission" date="2021-08" db="EMBL/GenBank/DDBJ databases">
        <authorList>
            <person name="Tani A."/>
            <person name="Ola A."/>
            <person name="Ogura Y."/>
            <person name="Katsura K."/>
            <person name="Hayashi T."/>
        </authorList>
    </citation>
    <scope>NUCLEOTIDE SEQUENCE</scope>
    <source>
        <strain evidence="3">DSM 23674</strain>
    </source>
</reference>
<dbReference type="PROSITE" id="PS00092">
    <property type="entry name" value="N6_MTASE"/>
    <property type="match status" value="1"/>
</dbReference>
<proteinExistence type="predicted"/>
<keyword evidence="2" id="KW-0808">Transferase</keyword>
<gene>
    <name evidence="3" type="primary">rsmD</name>
    <name evidence="3" type="ORF">EKPJFOCH_2808</name>
</gene>
<dbReference type="RefSeq" id="WP_147814562.1">
    <property type="nucleotide sequence ID" value="NZ_BPRA01000012.1"/>
</dbReference>
<dbReference type="GO" id="GO:0008168">
    <property type="term" value="F:methyltransferase activity"/>
    <property type="evidence" value="ECO:0007669"/>
    <property type="project" value="UniProtKB-KW"/>
</dbReference>
<keyword evidence="1 3" id="KW-0489">Methyltransferase</keyword>
<dbReference type="InterPro" id="IPR004398">
    <property type="entry name" value="RNA_MeTrfase_RsmD"/>
</dbReference>
<dbReference type="Proteomes" id="UP001055101">
    <property type="component" value="Unassembled WGS sequence"/>
</dbReference>
<protein>
    <submittedName>
        <fullName evidence="3">Ribosomal RNA small subunit methyltransferase D</fullName>
    </submittedName>
</protein>
<dbReference type="CDD" id="cd02440">
    <property type="entry name" value="AdoMet_MTases"/>
    <property type="match status" value="1"/>
</dbReference>
<organism evidence="3 4">
    <name type="scientific">Methylobacterium thuringiense</name>
    <dbReference type="NCBI Taxonomy" id="1003091"/>
    <lineage>
        <taxon>Bacteria</taxon>
        <taxon>Pseudomonadati</taxon>
        <taxon>Pseudomonadota</taxon>
        <taxon>Alphaproteobacteria</taxon>
        <taxon>Hyphomicrobiales</taxon>
        <taxon>Methylobacteriaceae</taxon>
        <taxon>Methylobacterium</taxon>
    </lineage>
</organism>
<dbReference type="GO" id="GO:0032259">
    <property type="term" value="P:methylation"/>
    <property type="evidence" value="ECO:0007669"/>
    <property type="project" value="UniProtKB-KW"/>
</dbReference>
<dbReference type="NCBIfam" id="TIGR00095">
    <property type="entry name" value="16S rRNA (guanine(966)-N(2))-methyltransferase RsmD"/>
    <property type="match status" value="1"/>
</dbReference>
<reference evidence="3" key="1">
    <citation type="journal article" date="2021" name="Front. Microbiol.">
        <title>Comprehensive Comparative Genomics and Phenotyping of Methylobacterium Species.</title>
        <authorList>
            <person name="Alessa O."/>
            <person name="Ogura Y."/>
            <person name="Fujitani Y."/>
            <person name="Takami H."/>
            <person name="Hayashi T."/>
            <person name="Sahin N."/>
            <person name="Tani A."/>
        </authorList>
    </citation>
    <scope>NUCLEOTIDE SEQUENCE</scope>
    <source>
        <strain evidence="3">DSM 23674</strain>
    </source>
</reference>
<keyword evidence="4" id="KW-1185">Reference proteome</keyword>
<comment type="caution">
    <text evidence="3">The sequence shown here is derived from an EMBL/GenBank/DDBJ whole genome shotgun (WGS) entry which is preliminary data.</text>
</comment>
<dbReference type="PANTHER" id="PTHR43542:SF1">
    <property type="entry name" value="METHYLTRANSFERASE"/>
    <property type="match status" value="1"/>
</dbReference>
<accession>A0ABQ4TNX6</accession>
<dbReference type="Gene3D" id="3.40.50.150">
    <property type="entry name" value="Vaccinia Virus protein VP39"/>
    <property type="match status" value="1"/>
</dbReference>
<evidence type="ECO:0000256" key="2">
    <source>
        <dbReference type="ARBA" id="ARBA00022679"/>
    </source>
</evidence>
<dbReference type="PIRSF" id="PIRSF004553">
    <property type="entry name" value="CHP00095"/>
    <property type="match status" value="1"/>
</dbReference>
<dbReference type="Pfam" id="PF03602">
    <property type="entry name" value="Cons_hypoth95"/>
    <property type="match status" value="1"/>
</dbReference>
<sequence>MRIVGGELRGRALRGPRTDAIRPTSDRLREALFNVLVHAYGDAVEGARVLDLFAGTGALSIEALSRGAAYALLVDEGAEARGLIRENIEALGLEGTTRLYRRDATKLGLAQAIGRFSLVFCDPPYGRDLAPKALVSAAEGGWLEQDALVLVEESAAVSLVLPPGFSALERRDYGETAVTFLRYAAG</sequence>
<dbReference type="PANTHER" id="PTHR43542">
    <property type="entry name" value="METHYLTRANSFERASE"/>
    <property type="match status" value="1"/>
</dbReference>